<proteinExistence type="predicted"/>
<feature type="non-terminal residue" evidence="2">
    <location>
        <position position="172"/>
    </location>
</feature>
<feature type="coiled-coil region" evidence="1">
    <location>
        <begin position="136"/>
        <end position="170"/>
    </location>
</feature>
<dbReference type="EMBL" id="BART01019028">
    <property type="protein sequence ID" value="GAG80975.1"/>
    <property type="molecule type" value="Genomic_DNA"/>
</dbReference>
<evidence type="ECO:0000256" key="1">
    <source>
        <dbReference type="SAM" id="Coils"/>
    </source>
</evidence>
<accession>X1AEF1</accession>
<sequence>MLNYAVEQAVIVSYEQQTQNLNVHRVKFGGGYSYEYHYTNSMTTYKIQNKTEEEKELYLDHPKSPDYKVIEKPVDPEETPNYWRFKISLKPKDSISFKLKEQREDYSSNYLWDFNKEDFLERVVFYVKQKFINPDLENKLKEIAELIQTLNNFRAKKEKLNEERDLMTGEQA</sequence>
<reference evidence="2" key="1">
    <citation type="journal article" date="2014" name="Front. Microbiol.">
        <title>High frequency of phylogenetically diverse reductive dehalogenase-homologous genes in deep subseafloor sedimentary metagenomes.</title>
        <authorList>
            <person name="Kawai M."/>
            <person name="Futagami T."/>
            <person name="Toyoda A."/>
            <person name="Takaki Y."/>
            <person name="Nishi S."/>
            <person name="Hori S."/>
            <person name="Arai W."/>
            <person name="Tsubouchi T."/>
            <person name="Morono Y."/>
            <person name="Uchiyama I."/>
            <person name="Ito T."/>
            <person name="Fujiyama A."/>
            <person name="Inagaki F."/>
            <person name="Takami H."/>
        </authorList>
    </citation>
    <scope>NUCLEOTIDE SEQUENCE</scope>
    <source>
        <strain evidence="2">Expedition CK06-06</strain>
    </source>
</reference>
<evidence type="ECO:0008006" key="3">
    <source>
        <dbReference type="Google" id="ProtNLM"/>
    </source>
</evidence>
<dbReference type="AlphaFoldDB" id="X1AEF1"/>
<gene>
    <name evidence="2" type="ORF">S01H4_35728</name>
</gene>
<name>X1AEF1_9ZZZZ</name>
<comment type="caution">
    <text evidence="2">The sequence shown here is derived from an EMBL/GenBank/DDBJ whole genome shotgun (WGS) entry which is preliminary data.</text>
</comment>
<organism evidence="2">
    <name type="scientific">marine sediment metagenome</name>
    <dbReference type="NCBI Taxonomy" id="412755"/>
    <lineage>
        <taxon>unclassified sequences</taxon>
        <taxon>metagenomes</taxon>
        <taxon>ecological metagenomes</taxon>
    </lineage>
</organism>
<protein>
    <recommendedName>
        <fullName evidence="3">DUF4139 domain-containing protein</fullName>
    </recommendedName>
</protein>
<keyword evidence="1" id="KW-0175">Coiled coil</keyword>
<evidence type="ECO:0000313" key="2">
    <source>
        <dbReference type="EMBL" id="GAG80975.1"/>
    </source>
</evidence>